<dbReference type="InterPro" id="IPR007577">
    <property type="entry name" value="GlycoTrfase_DXD_sugar-bd_CS"/>
</dbReference>
<organism evidence="2 3">
    <name type="scientific">Chaetoceros tenuissimus</name>
    <dbReference type="NCBI Taxonomy" id="426638"/>
    <lineage>
        <taxon>Eukaryota</taxon>
        <taxon>Sar</taxon>
        <taxon>Stramenopiles</taxon>
        <taxon>Ochrophyta</taxon>
        <taxon>Bacillariophyta</taxon>
        <taxon>Coscinodiscophyceae</taxon>
        <taxon>Chaetocerotophycidae</taxon>
        <taxon>Chaetocerotales</taxon>
        <taxon>Chaetocerotaceae</taxon>
        <taxon>Chaetoceros</taxon>
    </lineage>
</organism>
<keyword evidence="1" id="KW-0808">Transferase</keyword>
<dbReference type="EMBL" id="BLLK01000045">
    <property type="protein sequence ID" value="GFH51045.1"/>
    <property type="molecule type" value="Genomic_DNA"/>
</dbReference>
<dbReference type="GO" id="GO:0000030">
    <property type="term" value="F:mannosyltransferase activity"/>
    <property type="evidence" value="ECO:0007669"/>
    <property type="project" value="TreeGrafter"/>
</dbReference>
<protein>
    <submittedName>
        <fullName evidence="2">Uncharacterized protein</fullName>
    </submittedName>
</protein>
<dbReference type="InterPro" id="IPR029044">
    <property type="entry name" value="Nucleotide-diphossugar_trans"/>
</dbReference>
<name>A0AAD3CUB7_9STRA</name>
<evidence type="ECO:0000313" key="2">
    <source>
        <dbReference type="EMBL" id="GFH51045.1"/>
    </source>
</evidence>
<dbReference type="InterPro" id="IPR051706">
    <property type="entry name" value="Glycosyltransferase_domain"/>
</dbReference>
<dbReference type="GO" id="GO:0016020">
    <property type="term" value="C:membrane"/>
    <property type="evidence" value="ECO:0007669"/>
    <property type="project" value="GOC"/>
</dbReference>
<dbReference type="AlphaFoldDB" id="A0AAD3CUB7"/>
<dbReference type="Proteomes" id="UP001054902">
    <property type="component" value="Unassembled WGS sequence"/>
</dbReference>
<evidence type="ECO:0000313" key="3">
    <source>
        <dbReference type="Proteomes" id="UP001054902"/>
    </source>
</evidence>
<dbReference type="Pfam" id="PF04488">
    <property type="entry name" value="Gly_transf_sug"/>
    <property type="match status" value="1"/>
</dbReference>
<dbReference type="PANTHER" id="PTHR32385">
    <property type="entry name" value="MANNOSYL PHOSPHORYLINOSITOL CERAMIDE SYNTHASE"/>
    <property type="match status" value="1"/>
</dbReference>
<proteinExistence type="predicted"/>
<keyword evidence="3" id="KW-1185">Reference proteome</keyword>
<sequence>MEFFGSKSYSRKFKLKQWADDDADIAELLVDHYNVHHCNIQKSNSESNMPFLIPKTIHFIWLGSKPLPRFDFVDQYMKNDDMISKNNWNEAIFSWYKHHTDWDIKVWNESDILRLYEQHEDDSTNLKEAFEESLAIQEYGLASDIARLEILSKLGGVYVDIDYICVKSVSEIHQNVQFYCGASNTGCIEINNGIIGSKRYHPLIMHMKQKIKDWNRNRIEASRTARNESSCNNDMMAMITGFLGEESTEQCHSFAQSLNKLSPMEIISSSGPGLMTRTLFECFRNNQFEFGNYEKERVVVLPFHYFHALPNEIKLETMENREETPSIILDRHISDETCVVHLWGCSWQ</sequence>
<dbReference type="SUPFAM" id="SSF53448">
    <property type="entry name" value="Nucleotide-diphospho-sugar transferases"/>
    <property type="match status" value="1"/>
</dbReference>
<dbReference type="PANTHER" id="PTHR32385:SF15">
    <property type="entry name" value="INOSITOL PHOSPHOCERAMIDE MANNOSYLTRANSFERASE 1"/>
    <property type="match status" value="1"/>
</dbReference>
<comment type="caution">
    <text evidence="2">The sequence shown here is derived from an EMBL/GenBank/DDBJ whole genome shotgun (WGS) entry which is preliminary data.</text>
</comment>
<dbReference type="Gene3D" id="3.90.550.20">
    <property type="match status" value="1"/>
</dbReference>
<reference evidence="2 3" key="1">
    <citation type="journal article" date="2021" name="Sci. Rep.">
        <title>The genome of the diatom Chaetoceros tenuissimus carries an ancient integrated fragment of an extant virus.</title>
        <authorList>
            <person name="Hongo Y."/>
            <person name="Kimura K."/>
            <person name="Takaki Y."/>
            <person name="Yoshida Y."/>
            <person name="Baba S."/>
            <person name="Kobayashi G."/>
            <person name="Nagasaki K."/>
            <person name="Hano T."/>
            <person name="Tomaru Y."/>
        </authorList>
    </citation>
    <scope>NUCLEOTIDE SEQUENCE [LARGE SCALE GENOMIC DNA]</scope>
    <source>
        <strain evidence="2 3">NIES-3715</strain>
    </source>
</reference>
<gene>
    <name evidence="2" type="ORF">CTEN210_07521</name>
</gene>
<accession>A0AAD3CUB7</accession>
<evidence type="ECO:0000256" key="1">
    <source>
        <dbReference type="ARBA" id="ARBA00022679"/>
    </source>
</evidence>
<dbReference type="GO" id="GO:0051999">
    <property type="term" value="P:mannosyl-inositol phosphorylceramide biosynthetic process"/>
    <property type="evidence" value="ECO:0007669"/>
    <property type="project" value="TreeGrafter"/>
</dbReference>